<proteinExistence type="predicted"/>
<comment type="caution">
    <text evidence="2">The sequence shown here is derived from an EMBL/GenBank/DDBJ whole genome shotgun (WGS) entry which is preliminary data.</text>
</comment>
<feature type="domain" description="DUF5753" evidence="1">
    <location>
        <begin position="2"/>
        <end position="88"/>
    </location>
</feature>
<evidence type="ECO:0000313" key="3">
    <source>
        <dbReference type="Proteomes" id="UP000294927"/>
    </source>
</evidence>
<dbReference type="AlphaFoldDB" id="A0A4R7V449"/>
<accession>A0A4R7V449</accession>
<dbReference type="InterPro" id="IPR043917">
    <property type="entry name" value="DUF5753"/>
</dbReference>
<sequence length="96" mass="10383">MHLVALVERPNITLQVIPYAAGGYGTMNGSFIIVDYPEPDITPGVYLEYPAGGAWVDNAEDVGRFTTTFDQAAAQALSPVDTIDLIQRRVRALTVS</sequence>
<organism evidence="2 3">
    <name type="scientific">Actinophytocola oryzae</name>
    <dbReference type="NCBI Taxonomy" id="502181"/>
    <lineage>
        <taxon>Bacteria</taxon>
        <taxon>Bacillati</taxon>
        <taxon>Actinomycetota</taxon>
        <taxon>Actinomycetes</taxon>
        <taxon>Pseudonocardiales</taxon>
        <taxon>Pseudonocardiaceae</taxon>
    </lineage>
</organism>
<evidence type="ECO:0000259" key="1">
    <source>
        <dbReference type="Pfam" id="PF19054"/>
    </source>
</evidence>
<protein>
    <recommendedName>
        <fullName evidence="1">DUF5753 domain-containing protein</fullName>
    </recommendedName>
</protein>
<evidence type="ECO:0000313" key="2">
    <source>
        <dbReference type="EMBL" id="TDV44198.1"/>
    </source>
</evidence>
<dbReference type="Pfam" id="PF19054">
    <property type="entry name" value="DUF5753"/>
    <property type="match status" value="1"/>
</dbReference>
<name>A0A4R7V449_9PSEU</name>
<dbReference type="EMBL" id="SOCP01000014">
    <property type="protein sequence ID" value="TDV44198.1"/>
    <property type="molecule type" value="Genomic_DNA"/>
</dbReference>
<gene>
    <name evidence="2" type="ORF">CLV71_114107</name>
</gene>
<reference evidence="2 3" key="1">
    <citation type="submission" date="2019-03" db="EMBL/GenBank/DDBJ databases">
        <title>Genomic Encyclopedia of Archaeal and Bacterial Type Strains, Phase II (KMG-II): from individual species to whole genera.</title>
        <authorList>
            <person name="Goeker M."/>
        </authorList>
    </citation>
    <scope>NUCLEOTIDE SEQUENCE [LARGE SCALE GENOMIC DNA]</scope>
    <source>
        <strain evidence="2 3">DSM 45499</strain>
    </source>
</reference>
<dbReference type="Proteomes" id="UP000294927">
    <property type="component" value="Unassembled WGS sequence"/>
</dbReference>
<keyword evidence="3" id="KW-1185">Reference proteome</keyword>